<dbReference type="AlphaFoldDB" id="A0A839NEM6"/>
<dbReference type="PANTHER" id="PTHR42718">
    <property type="entry name" value="MAJOR FACILITATOR SUPERFAMILY MULTIDRUG TRANSPORTER MFSC"/>
    <property type="match status" value="1"/>
</dbReference>
<reference evidence="11 12" key="1">
    <citation type="submission" date="2020-08" db="EMBL/GenBank/DDBJ databases">
        <title>Sequencing the genomes of 1000 actinobacteria strains.</title>
        <authorList>
            <person name="Klenk H.-P."/>
        </authorList>
    </citation>
    <scope>NUCLEOTIDE SEQUENCE [LARGE SCALE GENOMIC DNA]</scope>
    <source>
        <strain evidence="11 12">DSM 105369</strain>
    </source>
</reference>
<protein>
    <submittedName>
        <fullName evidence="11">EmrB/QacA subfamily drug resistance transporter</fullName>
    </submittedName>
</protein>
<evidence type="ECO:0000256" key="8">
    <source>
        <dbReference type="SAM" id="MobiDB-lite"/>
    </source>
</evidence>
<sequence>MTVRMQERKLEPLGWPMIRLALVIMVGGVTPLIDTTVVNVALHTIGDGFHVGSGAVQWLTTGYLLALAVTVPVTAWASDRFGAKTLWLVGLMLFVVGSGLCAAAWGFGALVAFRVLQGIGAGLMLPVMQTILVRAAGPTKVARVLTVVMLVATIAPIAGPLVGGLIVTSGSWRWVFVINVPLCIAAIALASAYVPHERPQRGRELDLLGVLLLGVGSTILLYALSNAASSGDGAALRAWPPLAVGVVLIGAFAVRSVKLGDRAAIPVRLFAQRSFGIAAGVLFLTGVALYGALFLIPLYFQQERGMTALQAGSILALQGVGSLLTRWVGGVVDKIGAKPIAVIGVLGCSIATTPFAVATSHTGYLLLGAALIVRGGALSAVNIAVSAGAFVDLARPDVPAGSAVVRLVQQLGGSAGTAILATVVAGFAVTASPAGFHAAFLCSLGLTMVAVIPCLLLPTRSRAVGTVAAPSTPSDESVREPGRPR</sequence>
<dbReference type="EMBL" id="JACHVQ010000004">
    <property type="protein sequence ID" value="MBB2894086.1"/>
    <property type="molecule type" value="Genomic_DNA"/>
</dbReference>
<feature type="transmembrane region" description="Helical" evidence="9">
    <location>
        <begin position="306"/>
        <end position="328"/>
    </location>
</feature>
<gene>
    <name evidence="11" type="ORF">FHU39_004122</name>
</gene>
<keyword evidence="7 9" id="KW-0472">Membrane</keyword>
<evidence type="ECO:0000256" key="6">
    <source>
        <dbReference type="ARBA" id="ARBA00022989"/>
    </source>
</evidence>
<keyword evidence="6 9" id="KW-1133">Transmembrane helix</keyword>
<feature type="transmembrane region" description="Helical" evidence="9">
    <location>
        <begin position="205"/>
        <end position="224"/>
    </location>
</feature>
<feature type="transmembrane region" description="Helical" evidence="9">
    <location>
        <begin position="411"/>
        <end position="430"/>
    </location>
</feature>
<comment type="caution">
    <text evidence="11">The sequence shown here is derived from an EMBL/GenBank/DDBJ whole genome shotgun (WGS) entry which is preliminary data.</text>
</comment>
<dbReference type="Proteomes" id="UP000559182">
    <property type="component" value="Unassembled WGS sequence"/>
</dbReference>
<feature type="transmembrane region" description="Helical" evidence="9">
    <location>
        <begin position="275"/>
        <end position="300"/>
    </location>
</feature>
<dbReference type="SUPFAM" id="SSF103473">
    <property type="entry name" value="MFS general substrate transporter"/>
    <property type="match status" value="1"/>
</dbReference>
<feature type="transmembrane region" description="Helical" evidence="9">
    <location>
        <begin position="340"/>
        <end position="358"/>
    </location>
</feature>
<feature type="transmembrane region" description="Helical" evidence="9">
    <location>
        <begin position="55"/>
        <end position="78"/>
    </location>
</feature>
<dbReference type="PANTHER" id="PTHR42718:SF9">
    <property type="entry name" value="MAJOR FACILITATOR SUPERFAMILY MULTIDRUG TRANSPORTER MFSC"/>
    <property type="match status" value="1"/>
</dbReference>
<feature type="transmembrane region" description="Helical" evidence="9">
    <location>
        <begin position="144"/>
        <end position="166"/>
    </location>
</feature>
<dbReference type="CDD" id="cd17503">
    <property type="entry name" value="MFS_LmrB_MDR_like"/>
    <property type="match status" value="1"/>
</dbReference>
<dbReference type="InterPro" id="IPR004638">
    <property type="entry name" value="EmrB-like"/>
</dbReference>
<feature type="region of interest" description="Disordered" evidence="8">
    <location>
        <begin position="466"/>
        <end position="485"/>
    </location>
</feature>
<dbReference type="Gene3D" id="1.20.1250.20">
    <property type="entry name" value="MFS general substrate transporter like domains"/>
    <property type="match status" value="2"/>
</dbReference>
<dbReference type="PROSITE" id="PS50850">
    <property type="entry name" value="MFS"/>
    <property type="match status" value="1"/>
</dbReference>
<comment type="subcellular location">
    <subcellularLocation>
        <location evidence="1">Cell membrane</location>
        <topology evidence="1">Multi-pass membrane protein</topology>
    </subcellularLocation>
</comment>
<name>A0A839NEM6_9MICO</name>
<dbReference type="GO" id="GO:0022857">
    <property type="term" value="F:transmembrane transporter activity"/>
    <property type="evidence" value="ECO:0007669"/>
    <property type="project" value="InterPro"/>
</dbReference>
<keyword evidence="5 9" id="KW-0812">Transmembrane</keyword>
<keyword evidence="3" id="KW-0813">Transport</keyword>
<feature type="domain" description="Major facilitator superfamily (MFS) profile" evidence="10">
    <location>
        <begin position="20"/>
        <end position="462"/>
    </location>
</feature>
<comment type="similarity">
    <text evidence="2">Belongs to the major facilitator superfamily. EmrB family.</text>
</comment>
<evidence type="ECO:0000259" key="10">
    <source>
        <dbReference type="PROSITE" id="PS50850"/>
    </source>
</evidence>
<dbReference type="InterPro" id="IPR020846">
    <property type="entry name" value="MFS_dom"/>
</dbReference>
<feature type="compositionally biased region" description="Basic and acidic residues" evidence="8">
    <location>
        <begin position="476"/>
        <end position="485"/>
    </location>
</feature>
<proteinExistence type="inferred from homology"/>
<feature type="transmembrane region" description="Helical" evidence="9">
    <location>
        <begin position="436"/>
        <end position="457"/>
    </location>
</feature>
<evidence type="ECO:0000256" key="2">
    <source>
        <dbReference type="ARBA" id="ARBA00008537"/>
    </source>
</evidence>
<keyword evidence="12" id="KW-1185">Reference proteome</keyword>
<dbReference type="NCBIfam" id="TIGR00711">
    <property type="entry name" value="efflux_EmrB"/>
    <property type="match status" value="1"/>
</dbReference>
<evidence type="ECO:0000313" key="12">
    <source>
        <dbReference type="Proteomes" id="UP000559182"/>
    </source>
</evidence>
<dbReference type="InterPro" id="IPR036259">
    <property type="entry name" value="MFS_trans_sf"/>
</dbReference>
<keyword evidence="4" id="KW-1003">Cell membrane</keyword>
<evidence type="ECO:0000256" key="4">
    <source>
        <dbReference type="ARBA" id="ARBA00022475"/>
    </source>
</evidence>
<feature type="transmembrane region" description="Helical" evidence="9">
    <location>
        <begin position="20"/>
        <end position="43"/>
    </location>
</feature>
<organism evidence="11 12">
    <name type="scientific">Flexivirga oryzae</name>
    <dbReference type="NCBI Taxonomy" id="1794944"/>
    <lineage>
        <taxon>Bacteria</taxon>
        <taxon>Bacillati</taxon>
        <taxon>Actinomycetota</taxon>
        <taxon>Actinomycetes</taxon>
        <taxon>Micrococcales</taxon>
        <taxon>Dermacoccaceae</taxon>
        <taxon>Flexivirga</taxon>
    </lineage>
</organism>
<evidence type="ECO:0000256" key="3">
    <source>
        <dbReference type="ARBA" id="ARBA00022448"/>
    </source>
</evidence>
<feature type="transmembrane region" description="Helical" evidence="9">
    <location>
        <begin position="172"/>
        <end position="193"/>
    </location>
</feature>
<evidence type="ECO:0000313" key="11">
    <source>
        <dbReference type="EMBL" id="MBB2894086.1"/>
    </source>
</evidence>
<evidence type="ECO:0000256" key="9">
    <source>
        <dbReference type="SAM" id="Phobius"/>
    </source>
</evidence>
<dbReference type="InterPro" id="IPR011701">
    <property type="entry name" value="MFS"/>
</dbReference>
<dbReference type="Pfam" id="PF07690">
    <property type="entry name" value="MFS_1"/>
    <property type="match status" value="1"/>
</dbReference>
<evidence type="ECO:0000256" key="5">
    <source>
        <dbReference type="ARBA" id="ARBA00022692"/>
    </source>
</evidence>
<feature type="transmembrane region" description="Helical" evidence="9">
    <location>
        <begin position="85"/>
        <end position="105"/>
    </location>
</feature>
<feature type="transmembrane region" description="Helical" evidence="9">
    <location>
        <begin position="111"/>
        <end position="132"/>
    </location>
</feature>
<evidence type="ECO:0000256" key="1">
    <source>
        <dbReference type="ARBA" id="ARBA00004651"/>
    </source>
</evidence>
<accession>A0A839NEM6</accession>
<dbReference type="GO" id="GO:0005886">
    <property type="term" value="C:plasma membrane"/>
    <property type="evidence" value="ECO:0007669"/>
    <property type="project" value="UniProtKB-SubCell"/>
</dbReference>
<feature type="transmembrane region" description="Helical" evidence="9">
    <location>
        <begin position="364"/>
        <end position="391"/>
    </location>
</feature>
<evidence type="ECO:0000256" key="7">
    <source>
        <dbReference type="ARBA" id="ARBA00023136"/>
    </source>
</evidence>
<feature type="transmembrane region" description="Helical" evidence="9">
    <location>
        <begin position="236"/>
        <end position="254"/>
    </location>
</feature>